<keyword evidence="4" id="KW-1185">Reference proteome</keyword>
<dbReference type="Proteomes" id="UP000230000">
    <property type="component" value="Unassembled WGS sequence"/>
</dbReference>
<evidence type="ECO:0000313" key="3">
    <source>
        <dbReference type="EMBL" id="PJJ75045.1"/>
    </source>
</evidence>
<evidence type="ECO:0000256" key="2">
    <source>
        <dbReference type="SAM" id="SignalP"/>
    </source>
</evidence>
<keyword evidence="1" id="KW-0175">Coiled coil</keyword>
<accession>A0A2M9CT70</accession>
<name>A0A2M9CT70_9BACT</name>
<feature type="signal peptide" evidence="2">
    <location>
        <begin position="1"/>
        <end position="24"/>
    </location>
</feature>
<organism evidence="3 4">
    <name type="scientific">Thermoflavifilum aggregans</name>
    <dbReference type="NCBI Taxonomy" id="454188"/>
    <lineage>
        <taxon>Bacteria</taxon>
        <taxon>Pseudomonadati</taxon>
        <taxon>Bacteroidota</taxon>
        <taxon>Chitinophagia</taxon>
        <taxon>Chitinophagales</taxon>
        <taxon>Chitinophagaceae</taxon>
        <taxon>Thermoflavifilum</taxon>
    </lineage>
</organism>
<dbReference type="AlphaFoldDB" id="A0A2M9CT70"/>
<evidence type="ECO:0000313" key="4">
    <source>
        <dbReference type="Proteomes" id="UP000230000"/>
    </source>
</evidence>
<protein>
    <submittedName>
        <fullName evidence="3">Uncharacterized protein</fullName>
    </submittedName>
</protein>
<reference evidence="3 4" key="1">
    <citation type="submission" date="2017-11" db="EMBL/GenBank/DDBJ databases">
        <title>Genomic Encyclopedia of Archaeal and Bacterial Type Strains, Phase II (KMG-II): From Individual Species to Whole Genera.</title>
        <authorList>
            <person name="Goeker M."/>
        </authorList>
    </citation>
    <scope>NUCLEOTIDE SEQUENCE [LARGE SCALE GENOMIC DNA]</scope>
    <source>
        <strain evidence="3 4">DSM 27268</strain>
    </source>
</reference>
<dbReference type="EMBL" id="PGFG01000001">
    <property type="protein sequence ID" value="PJJ75045.1"/>
    <property type="molecule type" value="Genomic_DNA"/>
</dbReference>
<keyword evidence="2" id="KW-0732">Signal</keyword>
<feature type="chain" id="PRO_5014644032" evidence="2">
    <location>
        <begin position="25"/>
        <end position="363"/>
    </location>
</feature>
<evidence type="ECO:0000256" key="1">
    <source>
        <dbReference type="SAM" id="Coils"/>
    </source>
</evidence>
<feature type="coiled-coil region" evidence="1">
    <location>
        <begin position="247"/>
        <end position="274"/>
    </location>
</feature>
<gene>
    <name evidence="3" type="ORF">BXY57_0613</name>
</gene>
<comment type="caution">
    <text evidence="3">The sequence shown here is derived from an EMBL/GenBank/DDBJ whole genome shotgun (WGS) entry which is preliminary data.</text>
</comment>
<proteinExistence type="predicted"/>
<sequence>MKSKCTKILLILVIVLSGMNKLWAQPCPENPYTKKGTWVHENDGGFNYNNAHPEALKNKKNISAVLDSIAGLLMKHNPQPEGSYAKWVKILKTDIDSVSSPDPSFANYEIESWFLPYVCNKGVVEPFNATDTWLYVDVNDYWCSGHTLQHEMNHALGERLFTLPPQRGTLGGYPVFEPVPKGEKDDPWLIFYSVLVHKPGKLPYVPVTKAEFFELNRKLIEVKEKEYKAGIERQRKNMGEDWYTERADQIKKQFQGMRDNLEQLMKLYEKELNQPAILREWEWTIRGIEIANPTQKNLFTTANRGYQLVRANPDYMDKTQAKWKPQFIWVEWFKVVGKPNSVALDKVMHEQFDFKELGKLLTH</sequence>